<proteinExistence type="predicted"/>
<dbReference type="InterPro" id="IPR006439">
    <property type="entry name" value="HAD-SF_hydro_IA"/>
</dbReference>
<dbReference type="RefSeq" id="WP_114744409.1">
    <property type="nucleotide sequence ID" value="NZ_QQAY01000002.1"/>
</dbReference>
<gene>
    <name evidence="1" type="ORF">DFR59_102189</name>
</gene>
<dbReference type="PRINTS" id="PR00413">
    <property type="entry name" value="HADHALOGNASE"/>
</dbReference>
<evidence type="ECO:0000313" key="1">
    <source>
        <dbReference type="EMBL" id="RDI45561.1"/>
    </source>
</evidence>
<dbReference type="OrthoDB" id="9131041at2"/>
<name>A0A370GPW1_9BACI</name>
<sequence>MNNKIKTIFFDAGGVLFDTPIKGDERIINLLTERGYHSAKIDLAISKAKHIKPPFITSWYEEEKYYKHFYGIIAEELGEVKLTNELLHFAHYAGHCELFSEVKEVLESLITKYELAVISNAMPSMDWIFDRLGIRKYFKTIILSANVNEEKPSKGIYYTSLNQMEATPEESIFIDDKIENVEGAEIIGMRGIHLDRRRKNLKELLSDERILYDSLMPSQK</sequence>
<dbReference type="InterPro" id="IPR036412">
    <property type="entry name" value="HAD-like_sf"/>
</dbReference>
<organism evidence="1 2">
    <name type="scientific">Falsibacillus pallidus</name>
    <dbReference type="NCBI Taxonomy" id="493781"/>
    <lineage>
        <taxon>Bacteria</taxon>
        <taxon>Bacillati</taxon>
        <taxon>Bacillota</taxon>
        <taxon>Bacilli</taxon>
        <taxon>Bacillales</taxon>
        <taxon>Bacillaceae</taxon>
        <taxon>Falsibacillus</taxon>
    </lineage>
</organism>
<dbReference type="AlphaFoldDB" id="A0A370GPW1"/>
<dbReference type="InterPro" id="IPR023214">
    <property type="entry name" value="HAD_sf"/>
</dbReference>
<dbReference type="GO" id="GO:0016787">
    <property type="term" value="F:hydrolase activity"/>
    <property type="evidence" value="ECO:0007669"/>
    <property type="project" value="UniProtKB-KW"/>
</dbReference>
<dbReference type="InterPro" id="IPR041492">
    <property type="entry name" value="HAD_2"/>
</dbReference>
<dbReference type="NCBIfam" id="TIGR01509">
    <property type="entry name" value="HAD-SF-IA-v3"/>
    <property type="match status" value="1"/>
</dbReference>
<dbReference type="SFLD" id="SFLDS00003">
    <property type="entry name" value="Haloacid_Dehalogenase"/>
    <property type="match status" value="1"/>
</dbReference>
<comment type="caution">
    <text evidence="1">The sequence shown here is derived from an EMBL/GenBank/DDBJ whole genome shotgun (WGS) entry which is preliminary data.</text>
</comment>
<dbReference type="Gene3D" id="3.40.50.1000">
    <property type="entry name" value="HAD superfamily/HAD-like"/>
    <property type="match status" value="1"/>
</dbReference>
<reference evidence="1 2" key="1">
    <citation type="submission" date="2018-07" db="EMBL/GenBank/DDBJ databases">
        <title>Genomic Encyclopedia of Type Strains, Phase IV (KMG-IV): sequencing the most valuable type-strain genomes for metagenomic binning, comparative biology and taxonomic classification.</title>
        <authorList>
            <person name="Goeker M."/>
        </authorList>
    </citation>
    <scope>NUCLEOTIDE SEQUENCE [LARGE SCALE GENOMIC DNA]</scope>
    <source>
        <strain evidence="1 2">DSM 25281</strain>
    </source>
</reference>
<dbReference type="PANTHER" id="PTHR43611">
    <property type="entry name" value="ALPHA-D-GLUCOSE 1-PHOSPHATE PHOSPHATASE"/>
    <property type="match status" value="1"/>
</dbReference>
<dbReference type="SFLD" id="SFLDG01129">
    <property type="entry name" value="C1.5:_HAD__Beta-PGM__Phosphata"/>
    <property type="match status" value="1"/>
</dbReference>
<dbReference type="PANTHER" id="PTHR43611:SF3">
    <property type="entry name" value="FLAVIN MONONUCLEOTIDE HYDROLASE 1, CHLOROPLATIC"/>
    <property type="match status" value="1"/>
</dbReference>
<dbReference type="EMBL" id="QQAY01000002">
    <property type="protein sequence ID" value="RDI45561.1"/>
    <property type="molecule type" value="Genomic_DNA"/>
</dbReference>
<dbReference type="Proteomes" id="UP000255326">
    <property type="component" value="Unassembled WGS sequence"/>
</dbReference>
<keyword evidence="2" id="KW-1185">Reference proteome</keyword>
<keyword evidence="1" id="KW-0378">Hydrolase</keyword>
<accession>A0A370GPW1</accession>
<dbReference type="Pfam" id="PF13419">
    <property type="entry name" value="HAD_2"/>
    <property type="match status" value="1"/>
</dbReference>
<protein>
    <submittedName>
        <fullName evidence="1">Putative hydrolase of the HAD superfamily</fullName>
    </submittedName>
</protein>
<dbReference type="SUPFAM" id="SSF56784">
    <property type="entry name" value="HAD-like"/>
    <property type="match status" value="1"/>
</dbReference>
<evidence type="ECO:0000313" key="2">
    <source>
        <dbReference type="Proteomes" id="UP000255326"/>
    </source>
</evidence>